<evidence type="ECO:0000256" key="3">
    <source>
        <dbReference type="ARBA" id="ARBA00010615"/>
    </source>
</evidence>
<dbReference type="SMART" id="SM00668">
    <property type="entry name" value="CTLH"/>
    <property type="match status" value="1"/>
</dbReference>
<keyword evidence="7" id="KW-0479">Metal-binding</keyword>
<name>A0AAN8F3Q9_9EURO</name>
<dbReference type="AlphaFoldDB" id="A0AAN8F3Q9"/>
<evidence type="ECO:0000256" key="5">
    <source>
        <dbReference type="ARBA" id="ARBA00018741"/>
    </source>
</evidence>
<evidence type="ECO:0000256" key="2">
    <source>
        <dbReference type="ARBA" id="ARBA00004496"/>
    </source>
</evidence>
<dbReference type="SMART" id="SM00667">
    <property type="entry name" value="LisH"/>
    <property type="match status" value="1"/>
</dbReference>
<feature type="region of interest" description="Disordered" evidence="12">
    <location>
        <begin position="414"/>
        <end position="434"/>
    </location>
</feature>
<evidence type="ECO:0000256" key="7">
    <source>
        <dbReference type="ARBA" id="ARBA00022723"/>
    </source>
</evidence>
<evidence type="ECO:0000259" key="13">
    <source>
        <dbReference type="PROSITE" id="PS50897"/>
    </source>
</evidence>
<dbReference type="InterPro" id="IPR006595">
    <property type="entry name" value="CTLH_C"/>
</dbReference>
<feature type="domain" description="RING-Gid-type" evidence="14">
    <location>
        <begin position="360"/>
        <end position="438"/>
    </location>
</feature>
<dbReference type="PROSITE" id="PS50897">
    <property type="entry name" value="CTLH"/>
    <property type="match status" value="1"/>
</dbReference>
<protein>
    <recommendedName>
        <fullName evidence="5">Protein FYV10</fullName>
    </recommendedName>
    <alternativeName>
        <fullName evidence="4">Protein fyv10</fullName>
    </alternativeName>
</protein>
<comment type="similarity">
    <text evidence="3">Belongs to the FYV10 family.</text>
</comment>
<evidence type="ECO:0000256" key="9">
    <source>
        <dbReference type="ARBA" id="ARBA00022833"/>
    </source>
</evidence>
<gene>
    <name evidence="15" type="primary">FYV10</name>
    <name evidence="15" type="ORF">OHC33_008302</name>
</gene>
<keyword evidence="16" id="KW-1185">Reference proteome</keyword>
<feature type="compositionally biased region" description="Basic and acidic residues" evidence="12">
    <location>
        <begin position="414"/>
        <end position="429"/>
    </location>
</feature>
<evidence type="ECO:0000256" key="12">
    <source>
        <dbReference type="SAM" id="MobiDB-lite"/>
    </source>
</evidence>
<dbReference type="InterPro" id="IPR013144">
    <property type="entry name" value="CRA_dom"/>
</dbReference>
<dbReference type="PROSITE" id="PS50896">
    <property type="entry name" value="LISH"/>
    <property type="match status" value="1"/>
</dbReference>
<dbReference type="Pfam" id="PF10607">
    <property type="entry name" value="CTLH"/>
    <property type="match status" value="1"/>
</dbReference>
<dbReference type="InterPro" id="IPR006594">
    <property type="entry name" value="LisH"/>
</dbReference>
<evidence type="ECO:0000256" key="4">
    <source>
        <dbReference type="ARBA" id="ARBA00017917"/>
    </source>
</evidence>
<dbReference type="GO" id="GO:0043161">
    <property type="term" value="P:proteasome-mediated ubiquitin-dependent protein catabolic process"/>
    <property type="evidence" value="ECO:0007669"/>
    <property type="project" value="InterPro"/>
</dbReference>
<feature type="zinc finger region" description="RING-Gid-type" evidence="10">
    <location>
        <begin position="360"/>
        <end position="438"/>
    </location>
</feature>
<evidence type="ECO:0000256" key="1">
    <source>
        <dbReference type="ARBA" id="ARBA00002343"/>
    </source>
</evidence>
<keyword evidence="6" id="KW-0963">Cytoplasm</keyword>
<dbReference type="PANTHER" id="PTHR12170:SF2">
    <property type="entry name" value="E3 UBIQUITIN-PROTEIN TRANSFERASE MAEA"/>
    <property type="match status" value="1"/>
</dbReference>
<dbReference type="GO" id="GO:0005737">
    <property type="term" value="C:cytoplasm"/>
    <property type="evidence" value="ECO:0007669"/>
    <property type="project" value="UniProtKB-SubCell"/>
</dbReference>
<evidence type="ECO:0000259" key="14">
    <source>
        <dbReference type="PROSITE" id="PS51867"/>
    </source>
</evidence>
<evidence type="ECO:0000256" key="10">
    <source>
        <dbReference type="PROSITE-ProRule" id="PRU01215"/>
    </source>
</evidence>
<evidence type="ECO:0000256" key="8">
    <source>
        <dbReference type="ARBA" id="ARBA00022771"/>
    </source>
</evidence>
<feature type="coiled-coil region" evidence="11">
    <location>
        <begin position="69"/>
        <end position="96"/>
    </location>
</feature>
<dbReference type="PROSITE" id="PS51867">
    <property type="entry name" value="ZF_RING_GID"/>
    <property type="match status" value="1"/>
</dbReference>
<dbReference type="InterPro" id="IPR044063">
    <property type="entry name" value="ZF_RING_GID"/>
</dbReference>
<comment type="function">
    <text evidence="1">Involved in the proteasome-dependent degradation of fructose-1,6-bisphosphatase.</text>
</comment>
<comment type="subcellular location">
    <subcellularLocation>
        <location evidence="2">Cytoplasm</location>
    </subcellularLocation>
</comment>
<sequence length="453" mass="51439">MAEATTKLKADEHVVLDQPLLRLPLELQRRNFKQSQIKIDHEQKKTTELLRNAAKSANSASPDDTTKALDGMIQRMENLKRDLETLHEEEQSLNEQSSKRIRHLQELYEIPSLTDVKYENWSRTRLDRLVVDYLLRAGYSDTAAALAESKDIQDLIDLDTFKQCHKIADSIQGGSTTEALRWVVRNKDSLKKLLEKTPDKAMITPAVTPKVSQLEFELRFQEYIELLRRHPTRDSARYEAIMHAQKHLAPHSAAFPVQYRITAGLLAVDPTDPSESYQEYFSPSRWTYLSQLFVDSHHQIFNLPTQPLLHVALSAGLSALKTPACHSSLNPSSAATDGHEHAKPMFTPTPFSNHIGNSLCPICSTELNELAKNVPYAHHTKSSVENDPVMLPNGRVYGRERLEELEVKNLRMTGTRRDADEERGKDNTKGRTVVDPVTGDTYPWSVLKKVYIT</sequence>
<dbReference type="SMART" id="SM00757">
    <property type="entry name" value="CRA"/>
    <property type="match status" value="1"/>
</dbReference>
<dbReference type="InterPro" id="IPR024964">
    <property type="entry name" value="CTLH/CRA"/>
</dbReference>
<organism evidence="15 16">
    <name type="scientific">Knufia fluminis</name>
    <dbReference type="NCBI Taxonomy" id="191047"/>
    <lineage>
        <taxon>Eukaryota</taxon>
        <taxon>Fungi</taxon>
        <taxon>Dikarya</taxon>
        <taxon>Ascomycota</taxon>
        <taxon>Pezizomycotina</taxon>
        <taxon>Eurotiomycetes</taxon>
        <taxon>Chaetothyriomycetidae</taxon>
        <taxon>Chaetothyriales</taxon>
        <taxon>Trichomeriaceae</taxon>
        <taxon>Knufia</taxon>
    </lineage>
</organism>
<dbReference type="InterPro" id="IPR045098">
    <property type="entry name" value="Fyv10_fam"/>
</dbReference>
<evidence type="ECO:0000256" key="6">
    <source>
        <dbReference type="ARBA" id="ARBA00022490"/>
    </source>
</evidence>
<comment type="caution">
    <text evidence="15">The sequence shown here is derived from an EMBL/GenBank/DDBJ whole genome shotgun (WGS) entry which is preliminary data.</text>
</comment>
<evidence type="ECO:0000313" key="16">
    <source>
        <dbReference type="Proteomes" id="UP001316803"/>
    </source>
</evidence>
<evidence type="ECO:0000313" key="15">
    <source>
        <dbReference type="EMBL" id="KAK5950636.1"/>
    </source>
</evidence>
<feature type="domain" description="CTLH" evidence="13">
    <location>
        <begin position="160"/>
        <end position="234"/>
    </location>
</feature>
<dbReference type="EMBL" id="JAKLMC020000025">
    <property type="protein sequence ID" value="KAK5950636.1"/>
    <property type="molecule type" value="Genomic_DNA"/>
</dbReference>
<reference evidence="15 16" key="1">
    <citation type="submission" date="2022-12" db="EMBL/GenBank/DDBJ databases">
        <title>Genomic features and morphological characterization of a novel Knufia sp. strain isolated from spacecraft assembly facility.</title>
        <authorList>
            <person name="Teixeira M."/>
            <person name="Chander A.M."/>
            <person name="Stajich J.E."/>
            <person name="Venkateswaran K."/>
        </authorList>
    </citation>
    <scope>NUCLEOTIDE SEQUENCE [LARGE SCALE GENOMIC DNA]</scope>
    <source>
        <strain evidence="15 16">FJI-L2-BK-P2</strain>
    </source>
</reference>
<evidence type="ECO:0000256" key="11">
    <source>
        <dbReference type="SAM" id="Coils"/>
    </source>
</evidence>
<dbReference type="GO" id="GO:0008270">
    <property type="term" value="F:zinc ion binding"/>
    <property type="evidence" value="ECO:0007669"/>
    <property type="project" value="UniProtKB-KW"/>
</dbReference>
<dbReference type="PANTHER" id="PTHR12170">
    <property type="entry name" value="MACROPHAGE ERYTHROBLAST ATTACHER-RELATED"/>
    <property type="match status" value="1"/>
</dbReference>
<keyword evidence="11" id="KW-0175">Coiled coil</keyword>
<proteinExistence type="inferred from homology"/>
<keyword evidence="9" id="KW-0862">Zinc</keyword>
<dbReference type="GO" id="GO:0005634">
    <property type="term" value="C:nucleus"/>
    <property type="evidence" value="ECO:0007669"/>
    <property type="project" value="TreeGrafter"/>
</dbReference>
<dbReference type="Pfam" id="PF08513">
    <property type="entry name" value="LisH"/>
    <property type="match status" value="1"/>
</dbReference>
<dbReference type="GO" id="GO:0061630">
    <property type="term" value="F:ubiquitin protein ligase activity"/>
    <property type="evidence" value="ECO:0007669"/>
    <property type="project" value="InterPro"/>
</dbReference>
<dbReference type="Proteomes" id="UP001316803">
    <property type="component" value="Unassembled WGS sequence"/>
</dbReference>
<dbReference type="GO" id="GO:0034657">
    <property type="term" value="C:GID complex"/>
    <property type="evidence" value="ECO:0007669"/>
    <property type="project" value="TreeGrafter"/>
</dbReference>
<keyword evidence="8 10" id="KW-0863">Zinc-finger</keyword>
<accession>A0AAN8F3Q9</accession>